<accession>A0ABP8Y6P0</accession>
<evidence type="ECO:0000313" key="2">
    <source>
        <dbReference type="EMBL" id="GAA4721641.1"/>
    </source>
</evidence>
<evidence type="ECO:0000256" key="1">
    <source>
        <dbReference type="SAM" id="MobiDB-lite"/>
    </source>
</evidence>
<dbReference type="EMBL" id="BAABID010000004">
    <property type="protein sequence ID" value="GAA4721641.1"/>
    <property type="molecule type" value="Genomic_DNA"/>
</dbReference>
<keyword evidence="3" id="KW-1185">Reference proteome</keyword>
<organism evidence="2 3">
    <name type="scientific">Isoptericola chiayiensis</name>
    <dbReference type="NCBI Taxonomy" id="579446"/>
    <lineage>
        <taxon>Bacteria</taxon>
        <taxon>Bacillati</taxon>
        <taxon>Actinomycetota</taxon>
        <taxon>Actinomycetes</taxon>
        <taxon>Micrococcales</taxon>
        <taxon>Promicromonosporaceae</taxon>
        <taxon>Isoptericola</taxon>
    </lineage>
</organism>
<evidence type="ECO:0000313" key="3">
    <source>
        <dbReference type="Proteomes" id="UP001500956"/>
    </source>
</evidence>
<dbReference type="Proteomes" id="UP001500956">
    <property type="component" value="Unassembled WGS sequence"/>
</dbReference>
<sequence>MTLQRCTDLSAADWIIGSETPWWQLVTFGPDAFEASARLRLIPDPTAPGQHEGDVEDEPVHLASEGEWGARALRVLTRWTATPERVYFAVWLGDGNTDDIPPGPTFDLPERPECALLAGDGSDLEEGRSVLSERRRRPPAMVWPADRAWVMACDVDPHWAGIGAPRDAVGELMAAPDIDVVPADPRARQPEYDGPSLDATVRPPLPPGFRPGVYRHPGVYRP</sequence>
<gene>
    <name evidence="2" type="ORF">GCM10023216_08590</name>
</gene>
<reference evidence="3" key="1">
    <citation type="journal article" date="2019" name="Int. J. Syst. Evol. Microbiol.">
        <title>The Global Catalogue of Microorganisms (GCM) 10K type strain sequencing project: providing services to taxonomists for standard genome sequencing and annotation.</title>
        <authorList>
            <consortium name="The Broad Institute Genomics Platform"/>
            <consortium name="The Broad Institute Genome Sequencing Center for Infectious Disease"/>
            <person name="Wu L."/>
            <person name="Ma J."/>
        </authorList>
    </citation>
    <scope>NUCLEOTIDE SEQUENCE [LARGE SCALE GENOMIC DNA]</scope>
    <source>
        <strain evidence="3">JCM 18063</strain>
    </source>
</reference>
<feature type="region of interest" description="Disordered" evidence="1">
    <location>
        <begin position="183"/>
        <end position="222"/>
    </location>
</feature>
<comment type="caution">
    <text evidence="2">The sequence shown here is derived from an EMBL/GenBank/DDBJ whole genome shotgun (WGS) entry which is preliminary data.</text>
</comment>
<name>A0ABP8Y6P0_9MICO</name>
<protein>
    <submittedName>
        <fullName evidence="2">Uncharacterized protein</fullName>
    </submittedName>
</protein>
<proteinExistence type="predicted"/>
<dbReference type="RefSeq" id="WP_172148195.1">
    <property type="nucleotide sequence ID" value="NZ_BAABID010000004.1"/>
</dbReference>